<feature type="region of interest" description="Disordered" evidence="1">
    <location>
        <begin position="247"/>
        <end position="295"/>
    </location>
</feature>
<evidence type="ECO:0000313" key="3">
    <source>
        <dbReference type="Proteomes" id="UP000053095"/>
    </source>
</evidence>
<feature type="region of interest" description="Disordered" evidence="1">
    <location>
        <begin position="58"/>
        <end position="97"/>
    </location>
</feature>
<proteinExistence type="predicted"/>
<organism evidence="2 3">
    <name type="scientific">Talaromyces pinophilus</name>
    <name type="common">Penicillium pinophilum</name>
    <dbReference type="NCBI Taxonomy" id="128442"/>
    <lineage>
        <taxon>Eukaryota</taxon>
        <taxon>Fungi</taxon>
        <taxon>Dikarya</taxon>
        <taxon>Ascomycota</taxon>
        <taxon>Pezizomycotina</taxon>
        <taxon>Eurotiomycetes</taxon>
        <taxon>Eurotiomycetidae</taxon>
        <taxon>Eurotiales</taxon>
        <taxon>Trichocomaceae</taxon>
        <taxon>Talaromyces</taxon>
        <taxon>Talaromyces sect. Talaromyces</taxon>
    </lineage>
</organism>
<evidence type="ECO:0000256" key="1">
    <source>
        <dbReference type="SAM" id="MobiDB-lite"/>
    </source>
</evidence>
<comment type="caution">
    <text evidence="2">The sequence shown here is derived from an EMBL/GenBank/DDBJ whole genome shotgun (WGS) entry which is preliminary data.</text>
</comment>
<gene>
    <name evidence="2" type="ORF">TCE0_015f02186</name>
</gene>
<sequence>MLAENMAANPMDALQCFTSISDSVPSWITRVTELAAHTSRKHAEFSEEFKRLAATHSQLSSLQRRRKNSSVHSIRPGSDLLKQAGASPDATSNVSGDNASLVVRTRRQLVIYYDSHTQAELERTVRDIGNARNSLRKGKMSQLMRKSTNGLDMFAASSRLPESIRGMQLPPLEGFRRRTNGVPTITTTNNNSQADSAFDFADKQLDIAQSLCETAAHQFLRTGDCAKELEDMLAKFKTVLQTATQEATRLREEKEREAEQEQTNGSPTYSSEFKSIHAVEDDKPPEPGSATIEVDDAVSDSSITIDITAFRANRFRM</sequence>
<keyword evidence="3" id="KW-1185">Reference proteome</keyword>
<feature type="compositionally biased region" description="Basic and acidic residues" evidence="1">
    <location>
        <begin position="274"/>
        <end position="285"/>
    </location>
</feature>
<protein>
    <submittedName>
        <fullName evidence="2">Uncharacterized protein</fullName>
    </submittedName>
</protein>
<feature type="compositionally biased region" description="Polar residues" evidence="1">
    <location>
        <begin position="264"/>
        <end position="273"/>
    </location>
</feature>
<name>A0A6V8GZQ8_TALPI</name>
<dbReference type="EMBL" id="DF933811">
    <property type="protein sequence ID" value="GAM34540.1"/>
    <property type="molecule type" value="Genomic_DNA"/>
</dbReference>
<dbReference type="Proteomes" id="UP000053095">
    <property type="component" value="Unassembled WGS sequence"/>
</dbReference>
<accession>A0A6V8GZQ8</accession>
<dbReference type="AlphaFoldDB" id="A0A6V8GZQ8"/>
<evidence type="ECO:0000313" key="2">
    <source>
        <dbReference type="EMBL" id="GAM34540.1"/>
    </source>
</evidence>
<reference evidence="3" key="1">
    <citation type="journal article" date="2015" name="Genome Announc.">
        <title>Draft genome sequence of Talaromyces cellulolyticus strain Y-94, a source of lignocellulosic biomass-degrading enzymes.</title>
        <authorList>
            <person name="Fujii T."/>
            <person name="Koike H."/>
            <person name="Sawayama S."/>
            <person name="Yano S."/>
            <person name="Inoue H."/>
        </authorList>
    </citation>
    <scope>NUCLEOTIDE SEQUENCE [LARGE SCALE GENOMIC DNA]</scope>
    <source>
        <strain evidence="3">Y-94</strain>
    </source>
</reference>
<feature type="compositionally biased region" description="Basic and acidic residues" evidence="1">
    <location>
        <begin position="248"/>
        <end position="259"/>
    </location>
</feature>